<sequence>MTRPDRMTSRHGATLIEVLVALVVVALAVAGTSQLLQTSLWSIEDARAEAAALRELNYRLDLAEAGQGSAVLPSGQPLDWTVNQESVASRTIAGTEMRWIRLSGEVRWVSRGRERRMASERLIILPGDGTDTRSPS</sequence>
<protein>
    <submittedName>
        <fullName evidence="2">Prepilin-type N-terminal cleavage/methylation domain-containing protein</fullName>
    </submittedName>
</protein>
<dbReference type="Proteomes" id="UP001595379">
    <property type="component" value="Unassembled WGS sequence"/>
</dbReference>
<dbReference type="RefSeq" id="WP_343164884.1">
    <property type="nucleotide sequence ID" value="NZ_JBHRSV010000012.1"/>
</dbReference>
<dbReference type="Pfam" id="PF07963">
    <property type="entry name" value="N_methyl"/>
    <property type="match status" value="1"/>
</dbReference>
<organism evidence="2 3">
    <name type="scientific">Hyphobacterium vulgare</name>
    <dbReference type="NCBI Taxonomy" id="1736751"/>
    <lineage>
        <taxon>Bacteria</taxon>
        <taxon>Pseudomonadati</taxon>
        <taxon>Pseudomonadota</taxon>
        <taxon>Alphaproteobacteria</taxon>
        <taxon>Maricaulales</taxon>
        <taxon>Maricaulaceae</taxon>
        <taxon>Hyphobacterium</taxon>
    </lineage>
</organism>
<keyword evidence="1" id="KW-1133">Transmembrane helix</keyword>
<dbReference type="InterPro" id="IPR012902">
    <property type="entry name" value="N_methyl_site"/>
</dbReference>
<dbReference type="EMBL" id="JBHRSV010000012">
    <property type="protein sequence ID" value="MFC2925928.1"/>
    <property type="molecule type" value="Genomic_DNA"/>
</dbReference>
<gene>
    <name evidence="2" type="ORF">ACFOOR_07405</name>
</gene>
<reference evidence="3" key="1">
    <citation type="journal article" date="2019" name="Int. J. Syst. Evol. Microbiol.">
        <title>The Global Catalogue of Microorganisms (GCM) 10K type strain sequencing project: providing services to taxonomists for standard genome sequencing and annotation.</title>
        <authorList>
            <consortium name="The Broad Institute Genomics Platform"/>
            <consortium name="The Broad Institute Genome Sequencing Center for Infectious Disease"/>
            <person name="Wu L."/>
            <person name="Ma J."/>
        </authorList>
    </citation>
    <scope>NUCLEOTIDE SEQUENCE [LARGE SCALE GENOMIC DNA]</scope>
    <source>
        <strain evidence="3">KCTC 52487</strain>
    </source>
</reference>
<accession>A0ABV6ZX09</accession>
<keyword evidence="1" id="KW-0812">Transmembrane</keyword>
<keyword evidence="1" id="KW-0472">Membrane</keyword>
<evidence type="ECO:0000256" key="1">
    <source>
        <dbReference type="SAM" id="Phobius"/>
    </source>
</evidence>
<name>A0ABV6ZX09_9PROT</name>
<evidence type="ECO:0000313" key="2">
    <source>
        <dbReference type="EMBL" id="MFC2925928.1"/>
    </source>
</evidence>
<feature type="transmembrane region" description="Helical" evidence="1">
    <location>
        <begin position="12"/>
        <end position="30"/>
    </location>
</feature>
<keyword evidence="3" id="KW-1185">Reference proteome</keyword>
<proteinExistence type="predicted"/>
<comment type="caution">
    <text evidence="2">The sequence shown here is derived from an EMBL/GenBank/DDBJ whole genome shotgun (WGS) entry which is preliminary data.</text>
</comment>
<evidence type="ECO:0000313" key="3">
    <source>
        <dbReference type="Proteomes" id="UP001595379"/>
    </source>
</evidence>
<dbReference type="NCBIfam" id="TIGR02532">
    <property type="entry name" value="IV_pilin_GFxxxE"/>
    <property type="match status" value="1"/>
</dbReference>